<sequence>MSFFTSLSGLQAAQTEMSTISHNLANVSTNGFKRSTTQFADVIASTSNSNPTQMVGSGTVVKSVRQQFSQGGFTQSSSALDVAISGEGFFIVKGSDAANNVSFTRNGSFLVDSDRYVVDAQGNKLQVYPVDGSGAVVATGIASTVSLRLPQISGKPEATENVSLSLNLNANSVIPSENDRWNDVPYAFDRFDPQTYNHSAQTTIYDANGNALTLTTYFVRETTPTTAEPNSNWTAYSFVGDKQLNSGSDPEEIQPISMTFDATGKLTAPSGPTTFQGFLAPGATSEQMITLDFGNATTQVYSPFSIDASTQDGSPVGQLEGVTIGDDGTVRASFSNGDSQALGKVVLASFSNPTGLRQLGSSTWSASGLSGEPRLGEPGSNGFGGLMAGAVERSNVDITEELVGLIAAQRNFQANAKALDTASQISQTIFNIRS</sequence>
<dbReference type="Pfam" id="PF07559">
    <property type="entry name" value="FlgE_D2"/>
    <property type="match status" value="1"/>
</dbReference>
<dbReference type="InterPro" id="IPR037925">
    <property type="entry name" value="FlgE/F/G-like"/>
</dbReference>
<proteinExistence type="inferred from homology"/>
<feature type="domain" description="Flagellar basal body rod protein N-terminal" evidence="6">
    <location>
        <begin position="5"/>
        <end position="33"/>
    </location>
</feature>
<feature type="domain" description="Flagellar hook protein FlgE/F/G-like D1" evidence="9">
    <location>
        <begin position="83"/>
        <end position="134"/>
    </location>
</feature>
<keyword evidence="4 5" id="KW-0975">Bacterial flagellum</keyword>
<dbReference type="InterPro" id="IPR010930">
    <property type="entry name" value="Flg_bb/hook_C_dom"/>
</dbReference>
<feature type="domain" description="Flagellar hook protein FlgE D2" evidence="8">
    <location>
        <begin position="182"/>
        <end position="313"/>
    </location>
</feature>
<name>A0ABU3YAT8_9SPHN</name>
<dbReference type="Gene3D" id="2.60.98.20">
    <property type="entry name" value="Flagellar hook protein FlgE"/>
    <property type="match status" value="1"/>
</dbReference>
<keyword evidence="10" id="KW-0966">Cell projection</keyword>
<protein>
    <recommendedName>
        <fullName evidence="3 5">Flagellar hook protein FlgE</fullName>
    </recommendedName>
</protein>
<comment type="subcellular location">
    <subcellularLocation>
        <location evidence="1 5">Bacterial flagellum basal body</location>
    </subcellularLocation>
</comment>
<evidence type="ECO:0000256" key="2">
    <source>
        <dbReference type="ARBA" id="ARBA00009677"/>
    </source>
</evidence>
<organism evidence="10 11">
    <name type="scientific">Sphingomonas agrestis</name>
    <dbReference type="NCBI Taxonomy" id="3080540"/>
    <lineage>
        <taxon>Bacteria</taxon>
        <taxon>Pseudomonadati</taxon>
        <taxon>Pseudomonadota</taxon>
        <taxon>Alphaproteobacteria</taxon>
        <taxon>Sphingomonadales</taxon>
        <taxon>Sphingomonadaceae</taxon>
        <taxon>Sphingomonas</taxon>
    </lineage>
</organism>
<keyword evidence="10" id="KW-0282">Flagellum</keyword>
<dbReference type="Pfam" id="PF06429">
    <property type="entry name" value="Flg_bbr_C"/>
    <property type="match status" value="1"/>
</dbReference>
<evidence type="ECO:0000259" key="9">
    <source>
        <dbReference type="Pfam" id="PF22692"/>
    </source>
</evidence>
<dbReference type="RefSeq" id="WP_317227684.1">
    <property type="nucleotide sequence ID" value="NZ_JAWJEJ010000002.1"/>
</dbReference>
<comment type="caution">
    <text evidence="10">The sequence shown here is derived from an EMBL/GenBank/DDBJ whole genome shotgun (WGS) entry which is preliminary data.</text>
</comment>
<gene>
    <name evidence="10" type="ORF">RZN05_15995</name>
</gene>
<dbReference type="PANTHER" id="PTHR30435">
    <property type="entry name" value="FLAGELLAR PROTEIN"/>
    <property type="match status" value="1"/>
</dbReference>
<accession>A0ABU3YAT8</accession>
<dbReference type="InterPro" id="IPR020013">
    <property type="entry name" value="Flagellar_FlgE/F/G"/>
</dbReference>
<dbReference type="InterPro" id="IPR053967">
    <property type="entry name" value="LlgE_F_G-like_D1"/>
</dbReference>
<evidence type="ECO:0000256" key="5">
    <source>
        <dbReference type="RuleBase" id="RU362116"/>
    </source>
</evidence>
<evidence type="ECO:0000256" key="1">
    <source>
        <dbReference type="ARBA" id="ARBA00004117"/>
    </source>
</evidence>
<reference evidence="10 11" key="1">
    <citation type="submission" date="2023-10" db="EMBL/GenBank/DDBJ databases">
        <title>Sphingomonas sp. HF-S4 16S ribosomal RNA gene Genome sequencing and assembly.</title>
        <authorList>
            <person name="Lee H."/>
        </authorList>
    </citation>
    <scope>NUCLEOTIDE SEQUENCE [LARGE SCALE GENOMIC DNA]</scope>
    <source>
        <strain evidence="10 11">HF-S4</strain>
    </source>
</reference>
<dbReference type="SUPFAM" id="SSF117143">
    <property type="entry name" value="Flagellar hook protein flgE"/>
    <property type="match status" value="1"/>
</dbReference>
<keyword evidence="10" id="KW-0969">Cilium</keyword>
<comment type="function">
    <text evidence="5">A flexible structure which links the flagellar filament to the drive apparatus in the basal body.</text>
</comment>
<dbReference type="InterPro" id="IPR037058">
    <property type="entry name" value="Falgellar_hook_FlgE_sf"/>
</dbReference>
<dbReference type="EMBL" id="JAWJEJ010000002">
    <property type="protein sequence ID" value="MDV3458500.1"/>
    <property type="molecule type" value="Genomic_DNA"/>
</dbReference>
<evidence type="ECO:0000313" key="10">
    <source>
        <dbReference type="EMBL" id="MDV3458500.1"/>
    </source>
</evidence>
<keyword evidence="11" id="KW-1185">Reference proteome</keyword>
<evidence type="ECO:0000259" key="8">
    <source>
        <dbReference type="Pfam" id="PF07559"/>
    </source>
</evidence>
<dbReference type="PANTHER" id="PTHR30435:SF1">
    <property type="entry name" value="FLAGELLAR HOOK PROTEIN FLGE"/>
    <property type="match status" value="1"/>
</dbReference>
<feature type="domain" description="Flagellar basal-body/hook protein C-terminal" evidence="7">
    <location>
        <begin position="388"/>
        <end position="431"/>
    </location>
</feature>
<evidence type="ECO:0000256" key="4">
    <source>
        <dbReference type="ARBA" id="ARBA00023143"/>
    </source>
</evidence>
<dbReference type="InterPro" id="IPR001444">
    <property type="entry name" value="Flag_bb_rod_N"/>
</dbReference>
<dbReference type="Pfam" id="PF22692">
    <property type="entry name" value="LlgE_F_G_D1"/>
    <property type="match status" value="1"/>
</dbReference>
<dbReference type="Proteomes" id="UP001273531">
    <property type="component" value="Unassembled WGS sequence"/>
</dbReference>
<dbReference type="NCBIfam" id="TIGR03506">
    <property type="entry name" value="FlgEFG_subfam"/>
    <property type="match status" value="1"/>
</dbReference>
<dbReference type="InterPro" id="IPR011491">
    <property type="entry name" value="FlgE_D2"/>
</dbReference>
<dbReference type="Pfam" id="PF00460">
    <property type="entry name" value="Flg_bb_rod"/>
    <property type="match status" value="1"/>
</dbReference>
<evidence type="ECO:0000256" key="3">
    <source>
        <dbReference type="ARBA" id="ARBA00019015"/>
    </source>
</evidence>
<evidence type="ECO:0000259" key="7">
    <source>
        <dbReference type="Pfam" id="PF06429"/>
    </source>
</evidence>
<evidence type="ECO:0000259" key="6">
    <source>
        <dbReference type="Pfam" id="PF00460"/>
    </source>
</evidence>
<comment type="similarity">
    <text evidence="2 5">Belongs to the flagella basal body rod proteins family.</text>
</comment>
<evidence type="ECO:0000313" key="11">
    <source>
        <dbReference type="Proteomes" id="UP001273531"/>
    </source>
</evidence>